<accession>A0A0S3TEY4</accession>
<evidence type="ECO:0000256" key="1">
    <source>
        <dbReference type="SAM" id="MobiDB-lite"/>
    </source>
</evidence>
<gene>
    <name evidence="2" type="primary">Vigan.UMG125600</name>
    <name evidence="2" type="ORF">VIGAN_UM125600</name>
</gene>
<feature type="non-terminal residue" evidence="2">
    <location>
        <position position="1"/>
    </location>
</feature>
<reference evidence="2" key="1">
    <citation type="journal article" date="2015" name="Sci. Rep.">
        <title>The power of single molecule real-time sequencing technology in the de novo assembly of a eukaryotic genome.</title>
        <authorList>
            <person name="Sakai H."/>
            <person name="Naito K."/>
            <person name="Ogiso-Tanaka E."/>
            <person name="Takahashi Y."/>
            <person name="Iseki K."/>
            <person name="Muto C."/>
            <person name="Satou K."/>
            <person name="Teruya K."/>
            <person name="Shiroma A."/>
            <person name="Shimoji M."/>
            <person name="Hirano T."/>
            <person name="Itoh T."/>
            <person name="Kaga A."/>
            <person name="Tomooka N."/>
        </authorList>
    </citation>
    <scope>NUCLEOTIDE SEQUENCE</scope>
</reference>
<evidence type="ECO:0000313" key="2">
    <source>
        <dbReference type="EMBL" id="BAU03539.1"/>
    </source>
</evidence>
<feature type="region of interest" description="Disordered" evidence="1">
    <location>
        <begin position="1"/>
        <end position="34"/>
    </location>
</feature>
<proteinExistence type="predicted"/>
<organism evidence="2">
    <name type="scientific">Vigna angularis var. angularis</name>
    <dbReference type="NCBI Taxonomy" id="157739"/>
    <lineage>
        <taxon>Eukaryota</taxon>
        <taxon>Viridiplantae</taxon>
        <taxon>Streptophyta</taxon>
        <taxon>Embryophyta</taxon>
        <taxon>Tracheophyta</taxon>
        <taxon>Spermatophyta</taxon>
        <taxon>Magnoliopsida</taxon>
        <taxon>eudicotyledons</taxon>
        <taxon>Gunneridae</taxon>
        <taxon>Pentapetalae</taxon>
        <taxon>rosids</taxon>
        <taxon>fabids</taxon>
        <taxon>Fabales</taxon>
        <taxon>Fabaceae</taxon>
        <taxon>Papilionoideae</taxon>
        <taxon>50 kb inversion clade</taxon>
        <taxon>NPAAA clade</taxon>
        <taxon>indigoferoid/millettioid clade</taxon>
        <taxon>Phaseoleae</taxon>
        <taxon>Vigna</taxon>
    </lineage>
</organism>
<name>A0A0S3TEY4_PHAAN</name>
<protein>
    <submittedName>
        <fullName evidence="2">Uncharacterized protein</fullName>
    </submittedName>
</protein>
<sequence>PQHSTTHYEGGPQRQRRNRNKANALTMGHTTQTNHKINQNFWGDHNESNETQNKTYHKRTFESRFSLFTPPMVVHSQMLCLKVLTSSRDHL</sequence>
<dbReference type="EMBL" id="AP015634">
    <property type="protein sequence ID" value="BAU03539.1"/>
    <property type="molecule type" value="Genomic_DNA"/>
</dbReference>
<dbReference type="AlphaFoldDB" id="A0A0S3TEY4"/>